<dbReference type="SUPFAM" id="SSF81383">
    <property type="entry name" value="F-box domain"/>
    <property type="match status" value="1"/>
</dbReference>
<feature type="compositionally biased region" description="Polar residues" evidence="1">
    <location>
        <begin position="179"/>
        <end position="194"/>
    </location>
</feature>
<dbReference type="SMART" id="SM00256">
    <property type="entry name" value="FBOX"/>
    <property type="match status" value="1"/>
</dbReference>
<dbReference type="AlphaFoldDB" id="W9Y4N0"/>
<feature type="domain" description="F-box" evidence="2">
    <location>
        <begin position="1"/>
        <end position="48"/>
    </location>
</feature>
<feature type="region of interest" description="Disordered" evidence="1">
    <location>
        <begin position="175"/>
        <end position="203"/>
    </location>
</feature>
<evidence type="ECO:0000313" key="4">
    <source>
        <dbReference type="Proteomes" id="UP000019478"/>
    </source>
</evidence>
<dbReference type="Pfam" id="PF12937">
    <property type="entry name" value="F-box-like"/>
    <property type="match status" value="1"/>
</dbReference>
<dbReference type="eggNOG" id="ENOG502S8VJ">
    <property type="taxonomic scope" value="Eukaryota"/>
</dbReference>
<accession>W9Y4N0</accession>
<dbReference type="GeneID" id="19173704"/>
<dbReference type="RefSeq" id="XP_007737904.1">
    <property type="nucleotide sequence ID" value="XM_007739714.1"/>
</dbReference>
<name>W9Y4N0_9EURO</name>
<keyword evidence="4" id="KW-1185">Reference proteome</keyword>
<protein>
    <recommendedName>
        <fullName evidence="2">F-box domain-containing protein</fullName>
    </recommendedName>
</protein>
<sequence length="473" mass="52947">MDMLSLPQEILGNILSFLSPDSIIRFGRTCKHAHEFISAHNQLLWKSAFLHIFDDPNDAWSLMPPPARPQKGSGWDWHGELRKKLRALRAIRSKWRVADTHDDGEEHLGAVLSILDTAKFAPTAREIANGKVPLEDDRYLSLNLQVFADLDRHRDGLENLIHDSGLPGRMMYSGADGNPWNSPTRPVTRSMSYDDQQKSRPESASRLHVLYGLTVRERITHKARGAARRMAYDWSRVGPDNEYGPWKRDGTGQVDWPLLEGVCSVIARNFEMCVEGHITMPQGLSFSIPHRSLVDPTKPTDWARVTGTWLGTYSFLDYADLFAFNTWAGQLGARPTLDDTPEACGELMKLDLQLNDDISTDPRLQTSLPTCPDLPKLFFSGISRSHVGIQRPAIAVRGFACLAPSGREVRWRFIIAYGGQDQWQLEGIQPGGIRSGGVYGLWSQCDHEVNGPVGPFCYFPAELCKSTSVILLA</sequence>
<dbReference type="InterPro" id="IPR036047">
    <property type="entry name" value="F-box-like_dom_sf"/>
</dbReference>
<dbReference type="EMBL" id="AMGY01000010">
    <property type="protein sequence ID" value="EXJ77394.1"/>
    <property type="molecule type" value="Genomic_DNA"/>
</dbReference>
<dbReference type="HOGENOM" id="CLU_019366_1_0_1"/>
<organism evidence="3 4">
    <name type="scientific">Capronia epimyces CBS 606.96</name>
    <dbReference type="NCBI Taxonomy" id="1182542"/>
    <lineage>
        <taxon>Eukaryota</taxon>
        <taxon>Fungi</taxon>
        <taxon>Dikarya</taxon>
        <taxon>Ascomycota</taxon>
        <taxon>Pezizomycotina</taxon>
        <taxon>Eurotiomycetes</taxon>
        <taxon>Chaetothyriomycetidae</taxon>
        <taxon>Chaetothyriales</taxon>
        <taxon>Herpotrichiellaceae</taxon>
        <taxon>Capronia</taxon>
    </lineage>
</organism>
<evidence type="ECO:0000313" key="3">
    <source>
        <dbReference type="EMBL" id="EXJ77394.1"/>
    </source>
</evidence>
<comment type="caution">
    <text evidence="3">The sequence shown here is derived from an EMBL/GenBank/DDBJ whole genome shotgun (WGS) entry which is preliminary data.</text>
</comment>
<dbReference type="PROSITE" id="PS50181">
    <property type="entry name" value="FBOX"/>
    <property type="match status" value="1"/>
</dbReference>
<gene>
    <name evidence="3" type="ORF">A1O3_09620</name>
</gene>
<dbReference type="Gene3D" id="1.20.1280.50">
    <property type="match status" value="1"/>
</dbReference>
<dbReference type="STRING" id="1182542.W9Y4N0"/>
<dbReference type="Proteomes" id="UP000019478">
    <property type="component" value="Unassembled WGS sequence"/>
</dbReference>
<evidence type="ECO:0000256" key="1">
    <source>
        <dbReference type="SAM" id="MobiDB-lite"/>
    </source>
</evidence>
<reference evidence="3 4" key="1">
    <citation type="submission" date="2013-03" db="EMBL/GenBank/DDBJ databases">
        <title>The Genome Sequence of Capronia epimyces CBS 606.96.</title>
        <authorList>
            <consortium name="The Broad Institute Genomics Platform"/>
            <person name="Cuomo C."/>
            <person name="de Hoog S."/>
            <person name="Gorbushina A."/>
            <person name="Walker B."/>
            <person name="Young S.K."/>
            <person name="Zeng Q."/>
            <person name="Gargeya S."/>
            <person name="Fitzgerald M."/>
            <person name="Haas B."/>
            <person name="Abouelleil A."/>
            <person name="Allen A.W."/>
            <person name="Alvarado L."/>
            <person name="Arachchi H.M."/>
            <person name="Berlin A.M."/>
            <person name="Chapman S.B."/>
            <person name="Gainer-Dewar J."/>
            <person name="Goldberg J."/>
            <person name="Griggs A."/>
            <person name="Gujja S."/>
            <person name="Hansen M."/>
            <person name="Howarth C."/>
            <person name="Imamovic A."/>
            <person name="Ireland A."/>
            <person name="Larimer J."/>
            <person name="McCowan C."/>
            <person name="Murphy C."/>
            <person name="Pearson M."/>
            <person name="Poon T.W."/>
            <person name="Priest M."/>
            <person name="Roberts A."/>
            <person name="Saif S."/>
            <person name="Shea T."/>
            <person name="Sisk P."/>
            <person name="Sykes S."/>
            <person name="Wortman J."/>
            <person name="Nusbaum C."/>
            <person name="Birren B."/>
        </authorList>
    </citation>
    <scope>NUCLEOTIDE SEQUENCE [LARGE SCALE GENOMIC DNA]</scope>
    <source>
        <strain evidence="3 4">CBS 606.96</strain>
    </source>
</reference>
<dbReference type="CDD" id="cd09917">
    <property type="entry name" value="F-box_SF"/>
    <property type="match status" value="1"/>
</dbReference>
<proteinExistence type="predicted"/>
<evidence type="ECO:0000259" key="2">
    <source>
        <dbReference type="PROSITE" id="PS50181"/>
    </source>
</evidence>
<dbReference type="OrthoDB" id="3226064at2759"/>
<dbReference type="InterPro" id="IPR001810">
    <property type="entry name" value="F-box_dom"/>
</dbReference>